<name>A0ABP9IRK6_9ACTN</name>
<evidence type="ECO:0000256" key="1">
    <source>
        <dbReference type="ARBA" id="ARBA00022987"/>
    </source>
</evidence>
<dbReference type="EMBL" id="BAABKB010000004">
    <property type="protein sequence ID" value="GAA5005312.1"/>
    <property type="molecule type" value="Genomic_DNA"/>
</dbReference>
<keyword evidence="1" id="KW-0304">Gas vesicle</keyword>
<protein>
    <submittedName>
        <fullName evidence="4">GvpL/GvpF family gas vesicle protein</fullName>
    </submittedName>
</protein>
<comment type="similarity">
    <text evidence="3">Belongs to the gas vesicle GvpF/GvpL family.</text>
</comment>
<organism evidence="4 5">
    <name type="scientific">Streptomyces siamensis</name>
    <dbReference type="NCBI Taxonomy" id="1274986"/>
    <lineage>
        <taxon>Bacteria</taxon>
        <taxon>Bacillati</taxon>
        <taxon>Actinomycetota</taxon>
        <taxon>Actinomycetes</taxon>
        <taxon>Kitasatosporales</taxon>
        <taxon>Streptomycetaceae</taxon>
        <taxon>Streptomyces</taxon>
    </lineage>
</organism>
<sequence length="275" mass="29608">MAEQVTYAYAVLREAPGLASALTEVEGVARAPVRLVTAGTGAEELAAAVSPVPAPDFQESALRRHLEDLEWLEAVARAHHTVIEVLAAHTTVLPLRLATVYLDDERVRAMLRQDAATFSQALDRLSGHLEWGVKIYVEAPSDTAVPDAAGAPEAAEGLSPGRAYLRARRAQRHSMDERHEAARRAAERVEAIGRAVAAGHARHRVQQGELAASTGENVVNDAYLVARGTAEDFRQQILDAAEGLSGIRIEVTGPWAPYSFAAPEREENPAPERAP</sequence>
<comment type="caution">
    <text evidence="4">The sequence shown here is derived from an EMBL/GenBank/DDBJ whole genome shotgun (WGS) entry which is preliminary data.</text>
</comment>
<comment type="subcellular location">
    <subcellularLocation>
        <location evidence="2">Gas vesicle</location>
    </subcellularLocation>
</comment>
<dbReference type="InterPro" id="IPR009430">
    <property type="entry name" value="GvpL/GvpF"/>
</dbReference>
<evidence type="ECO:0000313" key="5">
    <source>
        <dbReference type="Proteomes" id="UP001501759"/>
    </source>
</evidence>
<dbReference type="RefSeq" id="WP_345645408.1">
    <property type="nucleotide sequence ID" value="NZ_BAABKB010000004.1"/>
</dbReference>
<evidence type="ECO:0000256" key="2">
    <source>
        <dbReference type="ARBA" id="ARBA00035108"/>
    </source>
</evidence>
<dbReference type="Pfam" id="PF06386">
    <property type="entry name" value="GvpL_GvpF"/>
    <property type="match status" value="1"/>
</dbReference>
<evidence type="ECO:0000256" key="3">
    <source>
        <dbReference type="ARBA" id="ARBA00035643"/>
    </source>
</evidence>
<dbReference type="PANTHER" id="PTHR36852:SF1">
    <property type="entry name" value="PROTEIN GVPL 2"/>
    <property type="match status" value="1"/>
</dbReference>
<keyword evidence="5" id="KW-1185">Reference proteome</keyword>
<proteinExistence type="inferred from homology"/>
<reference evidence="5" key="1">
    <citation type="journal article" date="2019" name="Int. J. Syst. Evol. Microbiol.">
        <title>The Global Catalogue of Microorganisms (GCM) 10K type strain sequencing project: providing services to taxonomists for standard genome sequencing and annotation.</title>
        <authorList>
            <consortium name="The Broad Institute Genomics Platform"/>
            <consortium name="The Broad Institute Genome Sequencing Center for Infectious Disease"/>
            <person name="Wu L."/>
            <person name="Ma J."/>
        </authorList>
    </citation>
    <scope>NUCLEOTIDE SEQUENCE [LARGE SCALE GENOMIC DNA]</scope>
    <source>
        <strain evidence="5">JCM 18409</strain>
    </source>
</reference>
<gene>
    <name evidence="4" type="ORF">GCM10023335_22080</name>
</gene>
<dbReference type="PANTHER" id="PTHR36852">
    <property type="entry name" value="PROTEIN GVPL 2"/>
    <property type="match status" value="1"/>
</dbReference>
<accession>A0ABP9IRK6</accession>
<evidence type="ECO:0000313" key="4">
    <source>
        <dbReference type="EMBL" id="GAA5005312.1"/>
    </source>
</evidence>
<dbReference type="Proteomes" id="UP001501759">
    <property type="component" value="Unassembled WGS sequence"/>
</dbReference>